<dbReference type="PROSITE" id="PS51670">
    <property type="entry name" value="SHKT"/>
    <property type="match status" value="1"/>
</dbReference>
<name>A0AAD9R7L1_ACRCE</name>
<evidence type="ECO:0000256" key="2">
    <source>
        <dbReference type="PROSITE-ProRule" id="PRU01005"/>
    </source>
</evidence>
<dbReference type="GO" id="GO:0090729">
    <property type="term" value="F:toxin activity"/>
    <property type="evidence" value="ECO:0007669"/>
    <property type="project" value="UniProtKB-KW"/>
</dbReference>
<dbReference type="Pfam" id="PF01549">
    <property type="entry name" value="ShK"/>
    <property type="match status" value="1"/>
</dbReference>
<evidence type="ECO:0000259" key="3">
    <source>
        <dbReference type="PROSITE" id="PS51670"/>
    </source>
</evidence>
<evidence type="ECO:0000313" key="5">
    <source>
        <dbReference type="Proteomes" id="UP001249851"/>
    </source>
</evidence>
<dbReference type="EMBL" id="JARQWQ010000001">
    <property type="protein sequence ID" value="KAK2574343.1"/>
    <property type="molecule type" value="Genomic_DNA"/>
</dbReference>
<accession>A0AAD9R7L1</accession>
<dbReference type="AlphaFoldDB" id="A0AAD9R7L1"/>
<reference evidence="4" key="2">
    <citation type="journal article" date="2023" name="Science">
        <title>Genomic signatures of disease resistance in endangered staghorn corals.</title>
        <authorList>
            <person name="Vollmer S.V."/>
            <person name="Selwyn J.D."/>
            <person name="Despard B.A."/>
            <person name="Roesel C.L."/>
        </authorList>
    </citation>
    <scope>NUCLEOTIDE SEQUENCE</scope>
    <source>
        <strain evidence="4">K2</strain>
    </source>
</reference>
<evidence type="ECO:0000256" key="1">
    <source>
        <dbReference type="ARBA" id="ARBA00022656"/>
    </source>
</evidence>
<comment type="caution">
    <text evidence="2">Lacks conserved residue(s) required for the propagation of feature annotation.</text>
</comment>
<feature type="domain" description="ShKT" evidence="3">
    <location>
        <begin position="90"/>
        <end position="129"/>
    </location>
</feature>
<organism evidence="4 5">
    <name type="scientific">Acropora cervicornis</name>
    <name type="common">Staghorn coral</name>
    <dbReference type="NCBI Taxonomy" id="6130"/>
    <lineage>
        <taxon>Eukaryota</taxon>
        <taxon>Metazoa</taxon>
        <taxon>Cnidaria</taxon>
        <taxon>Anthozoa</taxon>
        <taxon>Hexacorallia</taxon>
        <taxon>Scleractinia</taxon>
        <taxon>Astrocoeniina</taxon>
        <taxon>Acroporidae</taxon>
        <taxon>Acropora</taxon>
    </lineage>
</organism>
<evidence type="ECO:0000313" key="4">
    <source>
        <dbReference type="EMBL" id="KAK2574343.1"/>
    </source>
</evidence>
<sequence length="204" mass="23721">MVALKELFVLLVLSYQIVFLKFVIGGPTKELVVLDHKINDVQKDLLLRSWIQSSERQQLRRAKRQARYPKRKLKFDLPYYPLYPIDLPVCKDAERESNRGLCKSWAKSGFCLSSKNIMKKYCSKECKYCKPYSPPGCTLSKHGCCWTNFPAQGHNGHGCPRCMDAYTRLCRLFTLPDFNYCSKPGKEGRFVRYNCFQSCGWCDK</sequence>
<protein>
    <recommendedName>
        <fullName evidence="3">ShKT domain-containing protein</fullName>
    </recommendedName>
</protein>
<reference evidence="4" key="1">
    <citation type="journal article" date="2023" name="G3 (Bethesda)">
        <title>Whole genome assembly and annotation of the endangered Caribbean coral Acropora cervicornis.</title>
        <authorList>
            <person name="Selwyn J.D."/>
            <person name="Vollmer S.V."/>
        </authorList>
    </citation>
    <scope>NUCLEOTIDE SEQUENCE</scope>
    <source>
        <strain evidence="4">K2</strain>
    </source>
</reference>
<dbReference type="Proteomes" id="UP001249851">
    <property type="component" value="Unassembled WGS sequence"/>
</dbReference>
<proteinExistence type="predicted"/>
<comment type="caution">
    <text evidence="4">The sequence shown here is derived from an EMBL/GenBank/DDBJ whole genome shotgun (WGS) entry which is preliminary data.</text>
</comment>
<keyword evidence="5" id="KW-1185">Reference proteome</keyword>
<gene>
    <name evidence="4" type="ORF">P5673_000495</name>
</gene>
<keyword evidence="1" id="KW-0800">Toxin</keyword>
<dbReference type="InterPro" id="IPR003582">
    <property type="entry name" value="ShKT_dom"/>
</dbReference>
<dbReference type="Gene3D" id="1.10.10.1940">
    <property type="match status" value="1"/>
</dbReference>